<dbReference type="PANTHER" id="PTHR12358:SF31">
    <property type="entry name" value="ACYLGLYCEROL KINASE, MITOCHONDRIAL"/>
    <property type="match status" value="1"/>
</dbReference>
<dbReference type="PROSITE" id="PS50146">
    <property type="entry name" value="DAGK"/>
    <property type="match status" value="1"/>
</dbReference>
<dbReference type="SUPFAM" id="SSF111331">
    <property type="entry name" value="NAD kinase/diacylglycerol kinase-like"/>
    <property type="match status" value="1"/>
</dbReference>
<keyword evidence="2" id="KW-0547">Nucleotide-binding</keyword>
<dbReference type="PANTHER" id="PTHR12358">
    <property type="entry name" value="SPHINGOSINE KINASE"/>
    <property type="match status" value="1"/>
</dbReference>
<evidence type="ECO:0000256" key="4">
    <source>
        <dbReference type="ARBA" id="ARBA00022840"/>
    </source>
</evidence>
<dbReference type="STRING" id="461836.A0A0L0D602"/>
<dbReference type="eggNOG" id="KOG1116">
    <property type="taxonomic scope" value="Eukaryota"/>
</dbReference>
<accession>A0A0L0D602</accession>
<organism evidence="6 7">
    <name type="scientific">Thecamonas trahens ATCC 50062</name>
    <dbReference type="NCBI Taxonomy" id="461836"/>
    <lineage>
        <taxon>Eukaryota</taxon>
        <taxon>Apusozoa</taxon>
        <taxon>Apusomonadida</taxon>
        <taxon>Apusomonadidae</taxon>
        <taxon>Thecamonas</taxon>
    </lineage>
</organism>
<dbReference type="InterPro" id="IPR050187">
    <property type="entry name" value="Lipid_Phosphate_FormReg"/>
</dbReference>
<dbReference type="InterPro" id="IPR045540">
    <property type="entry name" value="YegS/DAGK_C"/>
</dbReference>
<reference evidence="6 7" key="1">
    <citation type="submission" date="2010-05" db="EMBL/GenBank/DDBJ databases">
        <title>The Genome Sequence of Thecamonas trahens ATCC 50062.</title>
        <authorList>
            <consortium name="The Broad Institute Genome Sequencing Platform"/>
            <person name="Russ C."/>
            <person name="Cuomo C."/>
            <person name="Shea T."/>
            <person name="Young S.K."/>
            <person name="Zeng Q."/>
            <person name="Koehrsen M."/>
            <person name="Haas B."/>
            <person name="Borodovsky M."/>
            <person name="Guigo R."/>
            <person name="Alvarado L."/>
            <person name="Berlin A."/>
            <person name="Bochicchio J."/>
            <person name="Borenstein D."/>
            <person name="Chapman S."/>
            <person name="Chen Z."/>
            <person name="Freedman E."/>
            <person name="Gellesch M."/>
            <person name="Goldberg J."/>
            <person name="Griggs A."/>
            <person name="Gujja S."/>
            <person name="Heilman E."/>
            <person name="Heiman D."/>
            <person name="Hepburn T."/>
            <person name="Howarth C."/>
            <person name="Jen D."/>
            <person name="Larson L."/>
            <person name="Mehta T."/>
            <person name="Park D."/>
            <person name="Pearson M."/>
            <person name="Roberts A."/>
            <person name="Saif S."/>
            <person name="Shenoy N."/>
            <person name="Sisk P."/>
            <person name="Stolte C."/>
            <person name="Sykes S."/>
            <person name="Thomson T."/>
            <person name="Walk T."/>
            <person name="White J."/>
            <person name="Yandava C."/>
            <person name="Burger G."/>
            <person name="Gray M.W."/>
            <person name="Holland P.W.H."/>
            <person name="King N."/>
            <person name="Lang F.B.F."/>
            <person name="Roger A.J."/>
            <person name="Ruiz-Trillo I."/>
            <person name="Lander E."/>
            <person name="Nusbaum C."/>
        </authorList>
    </citation>
    <scope>NUCLEOTIDE SEQUENCE [LARGE SCALE GENOMIC DNA]</scope>
    <source>
        <strain evidence="6 7">ATCC 50062</strain>
    </source>
</reference>
<dbReference type="InterPro" id="IPR017438">
    <property type="entry name" value="ATP-NAD_kinase_N"/>
</dbReference>
<keyword evidence="1" id="KW-0808">Transferase</keyword>
<dbReference type="RefSeq" id="XP_013759535.1">
    <property type="nucleotide sequence ID" value="XM_013904081.1"/>
</dbReference>
<feature type="domain" description="DAGKc" evidence="5">
    <location>
        <begin position="144"/>
        <end position="278"/>
    </location>
</feature>
<evidence type="ECO:0000313" key="6">
    <source>
        <dbReference type="EMBL" id="KNC47610.1"/>
    </source>
</evidence>
<sequence length="492" mass="52645">MAAASMSDTMPSGSEAFLASTVLLGSIPHYIVLTQRALYTTNLTTRSDVLRGENPFSPFGASSATDGTANPRFRLYCIIDDERRGGARSPVQYELEVLHMPQIDALAGGDGRSGVSGGALEATKHWVTCLNTVARDGVLGDDEPLRRSVLILVNPFGGKKKATQTMVDEVMPILLASGLAVDVIETQAQGHAVELARTVDLDAYDVIATASGDGLLHEDGGADGGRRCFDAVSLAVIPTGSGNALANSIGVLTAIDAAYTLVKGKPRRIDAMRLEQPEVGVSMHALVLFEWALVADVDYYSEQHRWMGDLRFDYEGLKRILKLDKYTADLSFAYSARYVGGKLVLGADGEPESGELALADEDFQIFALANCAYQAKTTQITPLAQVDDGTMDLAFVRSISRAQLLKFFTKVATGKHVAHPAIEYYKVTHLILDPQPKPGAKIGVDGEFIGYSRVIATVVPRMIPFLIVDDMLHAVVADSAQSVAEAAAAASH</sequence>
<dbReference type="EMBL" id="GL349447">
    <property type="protein sequence ID" value="KNC47610.1"/>
    <property type="molecule type" value="Genomic_DNA"/>
</dbReference>
<dbReference type="GO" id="GO:0001727">
    <property type="term" value="F:lipid kinase activity"/>
    <property type="evidence" value="ECO:0007669"/>
    <property type="project" value="TreeGrafter"/>
</dbReference>
<name>A0A0L0D602_THETB</name>
<dbReference type="InterPro" id="IPR001206">
    <property type="entry name" value="Diacylglycerol_kinase_cat_dom"/>
</dbReference>
<evidence type="ECO:0000313" key="7">
    <source>
        <dbReference type="Proteomes" id="UP000054408"/>
    </source>
</evidence>
<evidence type="ECO:0000256" key="3">
    <source>
        <dbReference type="ARBA" id="ARBA00022777"/>
    </source>
</evidence>
<dbReference type="GO" id="GO:0005524">
    <property type="term" value="F:ATP binding"/>
    <property type="evidence" value="ECO:0007669"/>
    <property type="project" value="UniProtKB-KW"/>
</dbReference>
<dbReference type="SMART" id="SM00046">
    <property type="entry name" value="DAGKc"/>
    <property type="match status" value="1"/>
</dbReference>
<evidence type="ECO:0000259" key="5">
    <source>
        <dbReference type="PROSITE" id="PS50146"/>
    </source>
</evidence>
<dbReference type="OrthoDB" id="3853857at2759"/>
<dbReference type="GO" id="GO:0005737">
    <property type="term" value="C:cytoplasm"/>
    <property type="evidence" value="ECO:0007669"/>
    <property type="project" value="TreeGrafter"/>
</dbReference>
<protein>
    <submittedName>
        <fullName evidence="6">Sphingosine kinase 1</fullName>
    </submittedName>
</protein>
<dbReference type="InterPro" id="IPR016064">
    <property type="entry name" value="NAD/diacylglycerol_kinase_sf"/>
</dbReference>
<dbReference type="GO" id="GO:0046512">
    <property type="term" value="P:sphingosine biosynthetic process"/>
    <property type="evidence" value="ECO:0007669"/>
    <property type="project" value="TreeGrafter"/>
</dbReference>
<dbReference type="AlphaFoldDB" id="A0A0L0D602"/>
<dbReference type="Proteomes" id="UP000054408">
    <property type="component" value="Unassembled WGS sequence"/>
</dbReference>
<dbReference type="OMA" id="CLAYNPC"/>
<evidence type="ECO:0000256" key="1">
    <source>
        <dbReference type="ARBA" id="ARBA00022679"/>
    </source>
</evidence>
<evidence type="ECO:0000256" key="2">
    <source>
        <dbReference type="ARBA" id="ARBA00022741"/>
    </source>
</evidence>
<gene>
    <name evidence="6" type="ORF">AMSG_02634</name>
</gene>
<dbReference type="Gene3D" id="2.60.200.40">
    <property type="match status" value="1"/>
</dbReference>
<keyword evidence="3 6" id="KW-0418">Kinase</keyword>
<dbReference type="GeneID" id="25562296"/>
<dbReference type="GO" id="GO:0016020">
    <property type="term" value="C:membrane"/>
    <property type="evidence" value="ECO:0007669"/>
    <property type="project" value="TreeGrafter"/>
</dbReference>
<keyword evidence="7" id="KW-1185">Reference proteome</keyword>
<dbReference type="Pfam" id="PF19279">
    <property type="entry name" value="YegS_C"/>
    <property type="match status" value="1"/>
</dbReference>
<dbReference type="Pfam" id="PF00781">
    <property type="entry name" value="DAGK_cat"/>
    <property type="match status" value="1"/>
</dbReference>
<dbReference type="Gene3D" id="3.40.50.10330">
    <property type="entry name" value="Probable inorganic polyphosphate/atp-NAD kinase, domain 1"/>
    <property type="match status" value="1"/>
</dbReference>
<proteinExistence type="predicted"/>
<keyword evidence="4" id="KW-0067">ATP-binding</keyword>